<keyword evidence="3" id="KW-1185">Reference proteome</keyword>
<reference evidence="2" key="1">
    <citation type="submission" date="2024-03" db="EMBL/GenBank/DDBJ databases">
        <title>Human intestinal bacterial collection.</title>
        <authorList>
            <person name="Pauvert C."/>
            <person name="Hitch T.C.A."/>
            <person name="Clavel T."/>
        </authorList>
    </citation>
    <scope>NUCLEOTIDE SEQUENCE [LARGE SCALE GENOMIC DNA]</scope>
    <source>
        <strain evidence="2">CLA-AA-H89B</strain>
    </source>
</reference>
<feature type="domain" description="Flagellin N-terminal" evidence="1">
    <location>
        <begin position="3"/>
        <end position="141"/>
    </location>
</feature>
<gene>
    <name evidence="2" type="ORF">WMO37_05285</name>
</gene>
<dbReference type="Pfam" id="PF00669">
    <property type="entry name" value="Flagellin_N"/>
    <property type="match status" value="1"/>
</dbReference>
<protein>
    <recommendedName>
        <fullName evidence="1">Flagellin N-terminal domain-containing protein</fullName>
    </recommendedName>
</protein>
<accession>A0ABV1H4X5</accession>
<dbReference type="Proteomes" id="UP001546774">
    <property type="component" value="Unassembled WGS sequence"/>
</dbReference>
<dbReference type="SUPFAM" id="SSF64518">
    <property type="entry name" value="Phase 1 flagellin"/>
    <property type="match status" value="1"/>
</dbReference>
<dbReference type="InterPro" id="IPR001029">
    <property type="entry name" value="Flagellin_N"/>
</dbReference>
<organism evidence="2 3">
    <name type="scientific">Lachnospira intestinalis</name>
    <dbReference type="NCBI Taxonomy" id="3133158"/>
    <lineage>
        <taxon>Bacteria</taxon>
        <taxon>Bacillati</taxon>
        <taxon>Bacillota</taxon>
        <taxon>Clostridia</taxon>
        <taxon>Lachnospirales</taxon>
        <taxon>Lachnospiraceae</taxon>
        <taxon>Lachnospira</taxon>
    </lineage>
</organism>
<comment type="caution">
    <text evidence="2">The sequence shown here is derived from an EMBL/GenBank/DDBJ whole genome shotgun (WGS) entry which is preliminary data.</text>
</comment>
<evidence type="ECO:0000313" key="3">
    <source>
        <dbReference type="Proteomes" id="UP001546774"/>
    </source>
</evidence>
<evidence type="ECO:0000313" key="2">
    <source>
        <dbReference type="EMBL" id="MEQ2554432.1"/>
    </source>
</evidence>
<dbReference type="EMBL" id="JBBMFS010000003">
    <property type="protein sequence ID" value="MEQ2554432.1"/>
    <property type="molecule type" value="Genomic_DNA"/>
</dbReference>
<dbReference type="PANTHER" id="PTHR42792:SF1">
    <property type="entry name" value="FLAGELLAR HOOK-ASSOCIATED PROTEIN 3"/>
    <property type="match status" value="1"/>
</dbReference>
<name>A0ABV1H4X5_9FIRM</name>
<dbReference type="PANTHER" id="PTHR42792">
    <property type="entry name" value="FLAGELLIN"/>
    <property type="match status" value="1"/>
</dbReference>
<dbReference type="Gene3D" id="1.20.1330.10">
    <property type="entry name" value="f41 fragment of flagellin, N-terminal domain"/>
    <property type="match status" value="2"/>
</dbReference>
<evidence type="ECO:0000259" key="1">
    <source>
        <dbReference type="Pfam" id="PF00669"/>
    </source>
</evidence>
<dbReference type="InterPro" id="IPR001492">
    <property type="entry name" value="Flagellin"/>
</dbReference>
<sequence>MRITNQMMINSSMANIQVNKKQVNTLDTQLSTQKKINKPSEDPIIAIRALRLRASLNEVTQYLKKNIPDAQQWLSTTQGALTQGESVINKLYEYCNQGSSDSYASEQRNTIAESLKALKKTFYDEGNVDYAGRYVFTGYKTDTTLTYQSDALAAEADYTITQKFGRDDISSKTVYTNAYSNADILNLNVSYDADGNAVMPNVESVYRLRLGYSDVKNTGYSLSYNNTDISFAADGTATVTTYQLDANGNKQLDADGNPITTTTTVNPDANGQYSITDSTGTALTFTNTTDKNYIPGDNEIAFNATTGEVLMGENVYKQVYTSDSFSFTYQKDNFIKDDLNPTMYYDCVDNKTGIVYDKVREDVEYNINYAQKIKINTEANEAFDINLGRDIDDLVTSVQNVLDLESQISQVESMMKQSQYSDETSQKKLNSMLSGLNKQKTLAEDEMTKAFESGISQMQGYKQTISLANADVGNRLTRLELTQGRLTEQFTNVTESKSANEDIDLEDVVVSYTSAQLVYNASLQAASKVVQQTLLDFLG</sequence>
<proteinExistence type="predicted"/>